<comment type="caution">
    <text evidence="1">The sequence shown here is derived from an EMBL/GenBank/DDBJ whole genome shotgun (WGS) entry which is preliminary data.</text>
</comment>
<gene>
    <name evidence="1" type="ORF">KUTeg_001349</name>
</gene>
<dbReference type="EMBL" id="JARBDR010000141">
    <property type="protein sequence ID" value="KAJ8319762.1"/>
    <property type="molecule type" value="Genomic_DNA"/>
</dbReference>
<organism evidence="1 2">
    <name type="scientific">Tegillarca granosa</name>
    <name type="common">Malaysian cockle</name>
    <name type="synonym">Anadara granosa</name>
    <dbReference type="NCBI Taxonomy" id="220873"/>
    <lineage>
        <taxon>Eukaryota</taxon>
        <taxon>Metazoa</taxon>
        <taxon>Spiralia</taxon>
        <taxon>Lophotrochozoa</taxon>
        <taxon>Mollusca</taxon>
        <taxon>Bivalvia</taxon>
        <taxon>Autobranchia</taxon>
        <taxon>Pteriomorphia</taxon>
        <taxon>Arcoida</taxon>
        <taxon>Arcoidea</taxon>
        <taxon>Arcidae</taxon>
        <taxon>Tegillarca</taxon>
    </lineage>
</organism>
<dbReference type="Proteomes" id="UP001217089">
    <property type="component" value="Unassembled WGS sequence"/>
</dbReference>
<proteinExistence type="predicted"/>
<sequence length="126" mass="15184">MLVEESMENILTVVDERNETYNVLEKGVTGKPGGAYVRNALGMMYYRKFKEHLIPKHLNEKYNLTHSKYEKWMSKYLTLYYEKKRKQSFAKKKASERLRRRIKAKYPHLTTKEINTAVREEMKKPY</sequence>
<protein>
    <submittedName>
        <fullName evidence="1">Uncharacterized protein</fullName>
    </submittedName>
</protein>
<accession>A0ABQ9FR49</accession>
<evidence type="ECO:0000313" key="1">
    <source>
        <dbReference type="EMBL" id="KAJ8319762.1"/>
    </source>
</evidence>
<reference evidence="1 2" key="1">
    <citation type="submission" date="2022-12" db="EMBL/GenBank/DDBJ databases">
        <title>Chromosome-level genome of Tegillarca granosa.</title>
        <authorList>
            <person name="Kim J."/>
        </authorList>
    </citation>
    <scope>NUCLEOTIDE SEQUENCE [LARGE SCALE GENOMIC DNA]</scope>
    <source>
        <strain evidence="1">Teg-2019</strain>
        <tissue evidence="1">Adductor muscle</tissue>
    </source>
</reference>
<keyword evidence="2" id="KW-1185">Reference proteome</keyword>
<evidence type="ECO:0000313" key="2">
    <source>
        <dbReference type="Proteomes" id="UP001217089"/>
    </source>
</evidence>
<name>A0ABQ9FR49_TEGGR</name>